<dbReference type="eggNOG" id="KOG1810">
    <property type="taxonomic scope" value="Eukaryota"/>
</dbReference>
<feature type="domain" description="tRNA (32-2'-O)-methyltransferase regulator THADA-like TPR repeats region" evidence="4">
    <location>
        <begin position="199"/>
        <end position="450"/>
    </location>
</feature>
<dbReference type="InterPro" id="IPR051954">
    <property type="entry name" value="tRNA_methyltransferase_THADA"/>
</dbReference>
<comment type="similarity">
    <text evidence="1">Belongs to the THADA family.</text>
</comment>
<evidence type="ECO:0000256" key="2">
    <source>
        <dbReference type="ARBA" id="ARBA00022694"/>
    </source>
</evidence>
<dbReference type="Pfam" id="PF25150">
    <property type="entry name" value="TPR_Trm732"/>
    <property type="match status" value="1"/>
</dbReference>
<evidence type="ECO:0000259" key="4">
    <source>
        <dbReference type="Pfam" id="PF25150"/>
    </source>
</evidence>
<organism evidence="7">
    <name type="scientific">Candida tenuis (strain ATCC 10573 / BCRC 21748 / CBS 615 / JCM 9827 / NBRC 10315 / NRRL Y-1498 / VKM Y-70)</name>
    <name type="common">Yeast</name>
    <name type="synonym">Yamadazyma tenuis</name>
    <dbReference type="NCBI Taxonomy" id="590646"/>
    <lineage>
        <taxon>Eukaryota</taxon>
        <taxon>Fungi</taxon>
        <taxon>Dikarya</taxon>
        <taxon>Ascomycota</taxon>
        <taxon>Saccharomycotina</taxon>
        <taxon>Pichiomycetes</taxon>
        <taxon>Debaryomycetaceae</taxon>
        <taxon>Yamadazyma</taxon>
    </lineage>
</organism>
<evidence type="ECO:0000256" key="1">
    <source>
        <dbReference type="ARBA" id="ARBA00010409"/>
    </source>
</evidence>
<evidence type="ECO:0000313" key="7">
    <source>
        <dbReference type="Proteomes" id="UP000000707"/>
    </source>
</evidence>
<dbReference type="Pfam" id="PF25151">
    <property type="entry name" value="TPR_Trm732_C"/>
    <property type="match status" value="1"/>
</dbReference>
<sequence>MTKVRRDVQLNEFKTMMITDHKDTSELTGEYQHIYTQLREARSSQKKMELLDTLSIIILKLTKATKSEEKCPQLQIDSELVQFLFLNLDNSNKTKMNTIIANTLNKMVGYSKLQDDFETQILKWVQILADSLTNSKHLLNMMETLVKNITTNVYPFYKANQAFVLRLLEFFKSSSLANSSSKVLTAIFANMYQTDSSRYFDSWDELIYSFLISQDHSKNMVIYLMPAIFKIDQNSFSKFLLKFFINFEHSNDDFKIQLGLSLLKIGETMSIDSSSIISVESLQDLLTFRSLNVRLNYLEFLCFTAKPTSTISSEVFSLIQNNLDSVLFDLNSVDTRNQFINTINGFLIHVRDSSYTRNKSKDIEYVNSSEQFLKWFLGFIQRGLLPSSSYAHNFIALSFSNKLIDLNLDGFTGLNKNNKSSFPFKINVFTDTIIVLLLDNLNNEYDDIRDMSCKVLLRCHQENLTKLLNYYTPEKSKLISKATRYCFSLRSRRSDGGANYFNFLALYFVQRGETQRVYELVLYLSQYLLHTEQLVGDFSTEESRHHGICTALKFVLQALPASVFDENVELWSTHFGRLLKLFQSMWPKLKPFLSNSKDNEDEEVDISQEQKLASNFSWRFIKESTDLVNTIFKINSSKFNLVEITSFLDYIEVLIDQISNINHKGALSAIYPSFVLIISYCCTNPNTREHPEVLLKRILCLIESKSQLISRRSGGLPLLITGILTGCKGAYKNCDALMTLTFKSLFATIKLEVGENENKYDLPQVNAMNCVKAIVNDSLLREESSQYWEESLNLCLLYFGSHNWSVRNCGLMLFTSLNNKLFNKAIKPLSTRIFENYELKHTLLKYLDSNNVEWVFPILSIISNLNFVNDEETLEEFEVGLIPLLGDRNWKVREMTSRTLSEISLPSLHSTLVSKLVSLLDTKDKNFNHGIFLCLLEIVKLKQLEAPEQVLLPLIKYQSWSTLKTYIDIIRYLDVPESCKTLLSHIFVKNISPEFSGLKRLALNNLLVYLLHVESSENVNNLINICFDLCFDFTVIVLDFLNKSVENFDTSSVWKILETSNDILITRKALEVLGKYPSSEYNGEHIKTLYRALENESNDIKAASLHVLSNYCSEHIKNFLNECIEFTHEDMPESIRMNGLKSIINYLAPCSKKSDKYLKFVSLTFSLATDKDIRIREMACEFICQLLEYPYSRSCYAVFKDFPLFLARDFESSELSSEIAQQLVNIFAFTKENLVQFEENWDDENALFDLEEPNTYRNGVIIVQTYIQVLQSAELSRSSIQHLTESSISTIDHMIGFFDKFQNADITGYTSNMLVFSSLEQNFTILKYAKERIQDPTFDQSMKILREKCKNCNIHQVLQSLL</sequence>
<dbReference type="GO" id="GO:0005829">
    <property type="term" value="C:cytosol"/>
    <property type="evidence" value="ECO:0007669"/>
    <property type="project" value="TreeGrafter"/>
</dbReference>
<dbReference type="InterPro" id="IPR019442">
    <property type="entry name" value="THADA/TRM732_DUF2428"/>
</dbReference>
<dbReference type="InterPro" id="IPR056842">
    <property type="entry name" value="THADA-like_TPR_C"/>
</dbReference>
<dbReference type="Gene3D" id="1.25.10.10">
    <property type="entry name" value="Leucine-rich Repeat Variant"/>
    <property type="match status" value="2"/>
</dbReference>
<keyword evidence="2" id="KW-0819">tRNA processing</keyword>
<dbReference type="Pfam" id="PF10350">
    <property type="entry name" value="DUF2428"/>
    <property type="match status" value="1"/>
</dbReference>
<gene>
    <name evidence="6" type="ORF">CANTEDRAFT_96309</name>
</gene>
<dbReference type="InterPro" id="IPR011989">
    <property type="entry name" value="ARM-like"/>
</dbReference>
<accession>G3BCS1</accession>
<dbReference type="PANTHER" id="PTHR14387">
    <property type="entry name" value="THADA/DEATH RECEPTOR INTERACTING PROTEIN"/>
    <property type="match status" value="1"/>
</dbReference>
<protein>
    <submittedName>
        <fullName evidence="6">Uncharacterized protein</fullName>
    </submittedName>
</protein>
<dbReference type="EMBL" id="GL996528">
    <property type="protein sequence ID" value="EGV60868.1"/>
    <property type="molecule type" value="Genomic_DNA"/>
</dbReference>
<reference evidence="6 7" key="1">
    <citation type="journal article" date="2011" name="Proc. Natl. Acad. Sci. U.S.A.">
        <title>Comparative genomics of xylose-fermenting fungi for enhanced biofuel production.</title>
        <authorList>
            <person name="Wohlbach D.J."/>
            <person name="Kuo A."/>
            <person name="Sato T.K."/>
            <person name="Potts K.M."/>
            <person name="Salamov A.A."/>
            <person name="LaButti K.M."/>
            <person name="Sun H."/>
            <person name="Clum A."/>
            <person name="Pangilinan J.L."/>
            <person name="Lindquist E.A."/>
            <person name="Lucas S."/>
            <person name="Lapidus A."/>
            <person name="Jin M."/>
            <person name="Gunawan C."/>
            <person name="Balan V."/>
            <person name="Dale B.E."/>
            <person name="Jeffries T.W."/>
            <person name="Zinkel R."/>
            <person name="Barry K.W."/>
            <person name="Grigoriev I.V."/>
            <person name="Gasch A.P."/>
        </authorList>
    </citation>
    <scope>NUCLEOTIDE SEQUENCE [LARGE SCALE GENOMIC DNA]</scope>
    <source>
        <strain evidence="7">ATCC 10573 / BCRC 21748 / CBS 615 / JCM 9827 / NBRC 10315 / NRRL Y-1498 / VKM Y-70</strain>
    </source>
</reference>
<dbReference type="GeneID" id="18250600"/>
<name>G3BCS1_CANTC</name>
<dbReference type="KEGG" id="cten:18250600"/>
<dbReference type="InterPro" id="IPR056843">
    <property type="entry name" value="THADA-like_TPR"/>
</dbReference>
<evidence type="ECO:0000259" key="3">
    <source>
        <dbReference type="Pfam" id="PF10350"/>
    </source>
</evidence>
<dbReference type="SUPFAM" id="SSF48371">
    <property type="entry name" value="ARM repeat"/>
    <property type="match status" value="2"/>
</dbReference>
<feature type="domain" description="DUF2428" evidence="3">
    <location>
        <begin position="575"/>
        <end position="805"/>
    </location>
</feature>
<dbReference type="GO" id="GO:0030488">
    <property type="term" value="P:tRNA methylation"/>
    <property type="evidence" value="ECO:0007669"/>
    <property type="project" value="TreeGrafter"/>
</dbReference>
<evidence type="ECO:0000313" key="6">
    <source>
        <dbReference type="EMBL" id="EGV60868.1"/>
    </source>
</evidence>
<dbReference type="OrthoDB" id="73997at2759"/>
<dbReference type="InterPro" id="IPR016024">
    <property type="entry name" value="ARM-type_fold"/>
</dbReference>
<keyword evidence="7" id="KW-1185">Reference proteome</keyword>
<dbReference type="Proteomes" id="UP000000707">
    <property type="component" value="Unassembled WGS sequence"/>
</dbReference>
<evidence type="ECO:0000259" key="5">
    <source>
        <dbReference type="Pfam" id="PF25151"/>
    </source>
</evidence>
<dbReference type="PANTHER" id="PTHR14387:SF0">
    <property type="entry name" value="DUF2428 DOMAIN-CONTAINING PROTEIN"/>
    <property type="match status" value="1"/>
</dbReference>
<feature type="domain" description="tRNA (32-2'-O)-methyltransferase regulator THADA-like C-terminal TPR repeats region" evidence="5">
    <location>
        <begin position="807"/>
        <end position="937"/>
    </location>
</feature>
<dbReference type="STRING" id="590646.G3BCS1"/>
<proteinExistence type="inferred from homology"/>
<dbReference type="HOGENOM" id="CLU_001011_2_0_1"/>